<dbReference type="VEuPathDB" id="TriTrypDB:LpyrH10_03_2840"/>
<protein>
    <submittedName>
        <fullName evidence="2">Uncharacterized protein</fullName>
    </submittedName>
</protein>
<gene>
    <name evidence="2" type="ORF">ABB37_02133</name>
</gene>
<keyword evidence="3" id="KW-1185">Reference proteome</keyword>
<reference evidence="2 3" key="1">
    <citation type="submission" date="2015-07" db="EMBL/GenBank/DDBJ databases">
        <title>High-quality genome of monoxenous trypanosomatid Leptomonas pyrrhocoris.</title>
        <authorList>
            <person name="Flegontov P."/>
            <person name="Butenko A."/>
            <person name="Firsov S."/>
            <person name="Vlcek C."/>
            <person name="Logacheva M.D."/>
            <person name="Field M."/>
            <person name="Filatov D."/>
            <person name="Flegontova O."/>
            <person name="Gerasimov E."/>
            <person name="Jackson A.P."/>
            <person name="Kelly S."/>
            <person name="Opperdoes F."/>
            <person name="O'Reilly A."/>
            <person name="Votypka J."/>
            <person name="Yurchenko V."/>
            <person name="Lukes J."/>
        </authorList>
    </citation>
    <scope>NUCLEOTIDE SEQUENCE [LARGE SCALE GENOMIC DNA]</scope>
    <source>
        <strain evidence="2">H10</strain>
    </source>
</reference>
<accession>A0A0M9G7J4</accession>
<keyword evidence="1" id="KW-1133">Transmembrane helix</keyword>
<sequence length="69" mass="8248">MKVRCLFLCLCVWLNLRAGFRLLLRLPLIYININILLIYKYFIVSSHRFSFLSSSPFFPSSRRFQKSSL</sequence>
<comment type="caution">
    <text evidence="2">The sequence shown here is derived from an EMBL/GenBank/DDBJ whole genome shotgun (WGS) entry which is preliminary data.</text>
</comment>
<name>A0A0M9G7J4_LEPPY</name>
<proteinExistence type="predicted"/>
<dbReference type="RefSeq" id="XP_015662428.1">
    <property type="nucleotide sequence ID" value="XM_015798950.1"/>
</dbReference>
<dbReference type="Proteomes" id="UP000037923">
    <property type="component" value="Unassembled WGS sequence"/>
</dbReference>
<evidence type="ECO:0000313" key="3">
    <source>
        <dbReference type="Proteomes" id="UP000037923"/>
    </source>
</evidence>
<feature type="transmembrane region" description="Helical" evidence="1">
    <location>
        <begin position="28"/>
        <end position="44"/>
    </location>
</feature>
<evidence type="ECO:0000256" key="1">
    <source>
        <dbReference type="SAM" id="Phobius"/>
    </source>
</evidence>
<organism evidence="2 3">
    <name type="scientific">Leptomonas pyrrhocoris</name>
    <name type="common">Firebug parasite</name>
    <dbReference type="NCBI Taxonomy" id="157538"/>
    <lineage>
        <taxon>Eukaryota</taxon>
        <taxon>Discoba</taxon>
        <taxon>Euglenozoa</taxon>
        <taxon>Kinetoplastea</taxon>
        <taxon>Metakinetoplastina</taxon>
        <taxon>Trypanosomatida</taxon>
        <taxon>Trypanosomatidae</taxon>
        <taxon>Leishmaniinae</taxon>
        <taxon>Leptomonas</taxon>
    </lineage>
</organism>
<evidence type="ECO:0000313" key="2">
    <source>
        <dbReference type="EMBL" id="KPA83989.1"/>
    </source>
</evidence>
<keyword evidence="1" id="KW-0472">Membrane</keyword>
<dbReference type="EMBL" id="LGTL01000003">
    <property type="protein sequence ID" value="KPA83989.1"/>
    <property type="molecule type" value="Genomic_DNA"/>
</dbReference>
<dbReference type="AlphaFoldDB" id="A0A0M9G7J4"/>
<keyword evidence="1" id="KW-0812">Transmembrane</keyword>
<dbReference type="GeneID" id="26902428"/>